<reference evidence="1 2" key="1">
    <citation type="journal article" date="2024" name="BMC Genomics">
        <title>De novo assembly and annotation of Popillia japonica's genome with initial clues to its potential as an invasive pest.</title>
        <authorList>
            <person name="Cucini C."/>
            <person name="Boschi S."/>
            <person name="Funari R."/>
            <person name="Cardaioli E."/>
            <person name="Iannotti N."/>
            <person name="Marturano G."/>
            <person name="Paoli F."/>
            <person name="Bruttini M."/>
            <person name="Carapelli A."/>
            <person name="Frati F."/>
            <person name="Nardi F."/>
        </authorList>
    </citation>
    <scope>NUCLEOTIDE SEQUENCE [LARGE SCALE GENOMIC DNA]</scope>
    <source>
        <strain evidence="1">DMR45628</strain>
    </source>
</reference>
<organism evidence="1 2">
    <name type="scientific">Popillia japonica</name>
    <name type="common">Japanese beetle</name>
    <dbReference type="NCBI Taxonomy" id="7064"/>
    <lineage>
        <taxon>Eukaryota</taxon>
        <taxon>Metazoa</taxon>
        <taxon>Ecdysozoa</taxon>
        <taxon>Arthropoda</taxon>
        <taxon>Hexapoda</taxon>
        <taxon>Insecta</taxon>
        <taxon>Pterygota</taxon>
        <taxon>Neoptera</taxon>
        <taxon>Endopterygota</taxon>
        <taxon>Coleoptera</taxon>
        <taxon>Polyphaga</taxon>
        <taxon>Scarabaeiformia</taxon>
        <taxon>Scarabaeidae</taxon>
        <taxon>Rutelinae</taxon>
        <taxon>Popillia</taxon>
    </lineage>
</organism>
<comment type="caution">
    <text evidence="1">The sequence shown here is derived from an EMBL/GenBank/DDBJ whole genome shotgun (WGS) entry which is preliminary data.</text>
</comment>
<evidence type="ECO:0000313" key="1">
    <source>
        <dbReference type="EMBL" id="KAK9685587.1"/>
    </source>
</evidence>
<protein>
    <submittedName>
        <fullName evidence="1">Uncharacterized protein</fullName>
    </submittedName>
</protein>
<accession>A0AAW1I9I1</accession>
<gene>
    <name evidence="1" type="ORF">QE152_g37922</name>
</gene>
<keyword evidence="2" id="KW-1185">Reference proteome</keyword>
<proteinExistence type="predicted"/>
<dbReference type="EMBL" id="JASPKY010000768">
    <property type="protein sequence ID" value="KAK9685587.1"/>
    <property type="molecule type" value="Genomic_DNA"/>
</dbReference>
<dbReference type="AlphaFoldDB" id="A0AAW1I9I1"/>
<sequence length="75" mass="8605">MVYHRQNNNKQKVDYDLPVLRPADVKNAATQTSFTTETAQEELDNGAVPNVTHADRRIMLAGCKSEKLMLWVRFK</sequence>
<evidence type="ECO:0000313" key="2">
    <source>
        <dbReference type="Proteomes" id="UP001458880"/>
    </source>
</evidence>
<name>A0AAW1I9I1_POPJA</name>
<dbReference type="Proteomes" id="UP001458880">
    <property type="component" value="Unassembled WGS sequence"/>
</dbReference>